<reference evidence="11" key="1">
    <citation type="submission" date="2022-01" db="EMBL/GenBank/DDBJ databases">
        <authorList>
            <person name="King R."/>
        </authorList>
    </citation>
    <scope>NUCLEOTIDE SEQUENCE</scope>
</reference>
<dbReference type="Proteomes" id="UP001152798">
    <property type="component" value="Chromosome 4"/>
</dbReference>
<dbReference type="GO" id="GO:0016705">
    <property type="term" value="F:oxidoreductase activity, acting on paired donors, with incorporation or reduction of molecular oxygen"/>
    <property type="evidence" value="ECO:0007669"/>
    <property type="project" value="InterPro"/>
</dbReference>
<evidence type="ECO:0000313" key="11">
    <source>
        <dbReference type="EMBL" id="CAH1400029.1"/>
    </source>
</evidence>
<feature type="binding site" description="axial binding residue" evidence="8">
    <location>
        <position position="474"/>
    </location>
    <ligand>
        <name>heme</name>
        <dbReference type="ChEBI" id="CHEBI:30413"/>
    </ligand>
    <ligandPart>
        <name>Fe</name>
        <dbReference type="ChEBI" id="CHEBI:18248"/>
    </ligandPart>
</feature>
<feature type="transmembrane region" description="Helical" evidence="10">
    <location>
        <begin position="16"/>
        <end position="37"/>
    </location>
</feature>
<comment type="cofactor">
    <cofactor evidence="1 8">
        <name>heme</name>
        <dbReference type="ChEBI" id="CHEBI:30413"/>
    </cofactor>
</comment>
<organism evidence="11 12">
    <name type="scientific">Nezara viridula</name>
    <name type="common">Southern green stink bug</name>
    <name type="synonym">Cimex viridulus</name>
    <dbReference type="NCBI Taxonomy" id="85310"/>
    <lineage>
        <taxon>Eukaryota</taxon>
        <taxon>Metazoa</taxon>
        <taxon>Ecdysozoa</taxon>
        <taxon>Arthropoda</taxon>
        <taxon>Hexapoda</taxon>
        <taxon>Insecta</taxon>
        <taxon>Pterygota</taxon>
        <taxon>Neoptera</taxon>
        <taxon>Paraneoptera</taxon>
        <taxon>Hemiptera</taxon>
        <taxon>Heteroptera</taxon>
        <taxon>Panheteroptera</taxon>
        <taxon>Pentatomomorpha</taxon>
        <taxon>Pentatomoidea</taxon>
        <taxon>Pentatomidae</taxon>
        <taxon>Pentatominae</taxon>
        <taxon>Nezara</taxon>
    </lineage>
</organism>
<dbReference type="InterPro" id="IPR050196">
    <property type="entry name" value="Cytochrome_P450_Monoox"/>
</dbReference>
<evidence type="ECO:0000256" key="2">
    <source>
        <dbReference type="ARBA" id="ARBA00010617"/>
    </source>
</evidence>
<dbReference type="AlphaFoldDB" id="A0A9P0MPC6"/>
<evidence type="ECO:0008006" key="13">
    <source>
        <dbReference type="Google" id="ProtNLM"/>
    </source>
</evidence>
<dbReference type="InterPro" id="IPR001128">
    <property type="entry name" value="Cyt_P450"/>
</dbReference>
<dbReference type="SUPFAM" id="SSF48264">
    <property type="entry name" value="Cytochrome P450"/>
    <property type="match status" value="1"/>
</dbReference>
<dbReference type="PANTHER" id="PTHR24291">
    <property type="entry name" value="CYTOCHROME P450 FAMILY 4"/>
    <property type="match status" value="1"/>
</dbReference>
<evidence type="ECO:0000256" key="3">
    <source>
        <dbReference type="ARBA" id="ARBA00022617"/>
    </source>
</evidence>
<dbReference type="InterPro" id="IPR017972">
    <property type="entry name" value="Cyt_P450_CS"/>
</dbReference>
<keyword evidence="10" id="KW-0472">Membrane</keyword>
<dbReference type="PROSITE" id="PS00086">
    <property type="entry name" value="CYTOCHROME_P450"/>
    <property type="match status" value="1"/>
</dbReference>
<protein>
    <recommendedName>
        <fullName evidence="13">Cytochrome P450</fullName>
    </recommendedName>
</protein>
<keyword evidence="5 9" id="KW-0560">Oxidoreductase</keyword>
<sequence length="528" mass="61257">MMDKPSVMEELLAECIIYWLFILGIIVSSVVALHYYLSKRRYYQLARKIPAPPGLPIIGHAFNILMGTEEAFRNVWNTMSDCDVCKLWLGTRLFVFIKNPADIELVLNSRIHLCKPSESNLLKTCLGDGINTVSGCQWKSYRQLIAPMFQWSQTFQPILRNYSRILDDRLLKNVGKDIDCYNYMSDAVMELLLISIFGENTDTEESKKYFEAIQKLKEIIRYRQNKFWLHPDLIFNLTKYSKLQKDLLRIINRFTRQAIKNRKRALMEQGYGWPKNGYFEDQNGNIEHNNNITTCLKEGDRSPSLLELMMEVSHNGTTLMDSEIQNQVDALVLEGLDTTALTGSFFLGVMADRPDIQERCAIELSQIFGDSDRQVTFEDTLQMKYLERCLMETLRIHPPVPFITRELQQELRLASTCLTIPANSTLMVDVKKLHMNEELYSSPDVFDPDNFLLEKCVSRHYYSFIPFSAGPRSCVGTKYSMLSLKVLLSSILRKYKIFPSSGQESASMMTKDTRRTERFVIKMEHRKR</sequence>
<dbReference type="InterPro" id="IPR002401">
    <property type="entry name" value="Cyt_P450_E_grp-I"/>
</dbReference>
<dbReference type="PANTHER" id="PTHR24291:SF106">
    <property type="entry name" value="CYTOCHROME P450 4G1-RELATED"/>
    <property type="match status" value="1"/>
</dbReference>
<gene>
    <name evidence="11" type="ORF">NEZAVI_LOCUS9343</name>
</gene>
<dbReference type="GO" id="GO:0004497">
    <property type="term" value="F:monooxygenase activity"/>
    <property type="evidence" value="ECO:0007669"/>
    <property type="project" value="UniProtKB-KW"/>
</dbReference>
<comment type="similarity">
    <text evidence="2 9">Belongs to the cytochrome P450 family.</text>
</comment>
<keyword evidence="3 8" id="KW-0349">Heme</keyword>
<evidence type="ECO:0000256" key="1">
    <source>
        <dbReference type="ARBA" id="ARBA00001971"/>
    </source>
</evidence>
<dbReference type="GO" id="GO:0005506">
    <property type="term" value="F:iron ion binding"/>
    <property type="evidence" value="ECO:0007669"/>
    <property type="project" value="InterPro"/>
</dbReference>
<keyword evidence="10" id="KW-1133">Transmembrane helix</keyword>
<dbReference type="Pfam" id="PF00067">
    <property type="entry name" value="p450"/>
    <property type="match status" value="1"/>
</dbReference>
<evidence type="ECO:0000256" key="9">
    <source>
        <dbReference type="RuleBase" id="RU000461"/>
    </source>
</evidence>
<evidence type="ECO:0000313" key="12">
    <source>
        <dbReference type="Proteomes" id="UP001152798"/>
    </source>
</evidence>
<evidence type="ECO:0000256" key="10">
    <source>
        <dbReference type="SAM" id="Phobius"/>
    </source>
</evidence>
<evidence type="ECO:0000256" key="4">
    <source>
        <dbReference type="ARBA" id="ARBA00022723"/>
    </source>
</evidence>
<evidence type="ECO:0000256" key="5">
    <source>
        <dbReference type="ARBA" id="ARBA00023002"/>
    </source>
</evidence>
<name>A0A9P0MPC6_NEZVI</name>
<evidence type="ECO:0000256" key="6">
    <source>
        <dbReference type="ARBA" id="ARBA00023004"/>
    </source>
</evidence>
<keyword evidence="4 8" id="KW-0479">Metal-binding</keyword>
<evidence type="ECO:0000256" key="7">
    <source>
        <dbReference type="ARBA" id="ARBA00023033"/>
    </source>
</evidence>
<proteinExistence type="inferred from homology"/>
<dbReference type="PRINTS" id="PR00385">
    <property type="entry name" value="P450"/>
</dbReference>
<keyword evidence="7 9" id="KW-0503">Monooxygenase</keyword>
<keyword evidence="12" id="KW-1185">Reference proteome</keyword>
<dbReference type="Gene3D" id="1.10.630.10">
    <property type="entry name" value="Cytochrome P450"/>
    <property type="match status" value="1"/>
</dbReference>
<keyword evidence="10" id="KW-0812">Transmembrane</keyword>
<dbReference type="OrthoDB" id="6764281at2759"/>
<evidence type="ECO:0000256" key="8">
    <source>
        <dbReference type="PIRSR" id="PIRSR602401-1"/>
    </source>
</evidence>
<dbReference type="GO" id="GO:0020037">
    <property type="term" value="F:heme binding"/>
    <property type="evidence" value="ECO:0007669"/>
    <property type="project" value="InterPro"/>
</dbReference>
<accession>A0A9P0MPC6</accession>
<dbReference type="EMBL" id="OV725080">
    <property type="protein sequence ID" value="CAH1400029.1"/>
    <property type="molecule type" value="Genomic_DNA"/>
</dbReference>
<dbReference type="InterPro" id="IPR036396">
    <property type="entry name" value="Cyt_P450_sf"/>
</dbReference>
<dbReference type="PRINTS" id="PR00463">
    <property type="entry name" value="EP450I"/>
</dbReference>
<keyword evidence="6 8" id="KW-0408">Iron</keyword>